<proteinExistence type="predicted"/>
<dbReference type="EMBL" id="BPLQ01015504">
    <property type="protein sequence ID" value="GIY88562.1"/>
    <property type="molecule type" value="Genomic_DNA"/>
</dbReference>
<dbReference type="AlphaFoldDB" id="A0AAV4X214"/>
<keyword evidence="1" id="KW-0732">Signal</keyword>
<dbReference type="Proteomes" id="UP001054837">
    <property type="component" value="Unassembled WGS sequence"/>
</dbReference>
<feature type="signal peptide" evidence="1">
    <location>
        <begin position="1"/>
        <end position="25"/>
    </location>
</feature>
<gene>
    <name evidence="2" type="ORF">CDAR_199371</name>
</gene>
<name>A0AAV4X214_9ARAC</name>
<sequence length="260" mass="29122">MSWASHSSFTRGSWSFFFFFFRSFAAPVPPCTLPAASHSSLSICPAPHDWVRSYFWPRSDLPNGDRSGCCTRCTSFPRCRPIFSLSFMSRVFPGDHLVLIFEIRDGLPPVLRPTGGRGCPAPRAYPQSSSVLHPFPVSSVSSSIPCFHPFPDPYPVHPFPVSPVSSSVPSFHTFFIRTLIRFVFIRSLFRMFLHPLPDPYPVHPSPVSPVSLSVPCFYPFFIRSMFSWSSPASFWAPEIRQASSAEILGGAFLLQPVRIA</sequence>
<organism evidence="2 3">
    <name type="scientific">Caerostris darwini</name>
    <dbReference type="NCBI Taxonomy" id="1538125"/>
    <lineage>
        <taxon>Eukaryota</taxon>
        <taxon>Metazoa</taxon>
        <taxon>Ecdysozoa</taxon>
        <taxon>Arthropoda</taxon>
        <taxon>Chelicerata</taxon>
        <taxon>Arachnida</taxon>
        <taxon>Araneae</taxon>
        <taxon>Araneomorphae</taxon>
        <taxon>Entelegynae</taxon>
        <taxon>Araneoidea</taxon>
        <taxon>Araneidae</taxon>
        <taxon>Caerostris</taxon>
    </lineage>
</organism>
<evidence type="ECO:0000256" key="1">
    <source>
        <dbReference type="SAM" id="SignalP"/>
    </source>
</evidence>
<evidence type="ECO:0008006" key="4">
    <source>
        <dbReference type="Google" id="ProtNLM"/>
    </source>
</evidence>
<accession>A0AAV4X214</accession>
<comment type="caution">
    <text evidence="2">The sequence shown here is derived from an EMBL/GenBank/DDBJ whole genome shotgun (WGS) entry which is preliminary data.</text>
</comment>
<evidence type="ECO:0000313" key="3">
    <source>
        <dbReference type="Proteomes" id="UP001054837"/>
    </source>
</evidence>
<protein>
    <recommendedName>
        <fullName evidence="4">Secreted protein</fullName>
    </recommendedName>
</protein>
<evidence type="ECO:0000313" key="2">
    <source>
        <dbReference type="EMBL" id="GIY88562.1"/>
    </source>
</evidence>
<feature type="chain" id="PRO_5043528726" description="Secreted protein" evidence="1">
    <location>
        <begin position="26"/>
        <end position="260"/>
    </location>
</feature>
<reference evidence="2 3" key="1">
    <citation type="submission" date="2021-06" db="EMBL/GenBank/DDBJ databases">
        <title>Caerostris darwini draft genome.</title>
        <authorList>
            <person name="Kono N."/>
            <person name="Arakawa K."/>
        </authorList>
    </citation>
    <scope>NUCLEOTIDE SEQUENCE [LARGE SCALE GENOMIC DNA]</scope>
</reference>
<keyword evidence="3" id="KW-1185">Reference proteome</keyword>